<evidence type="ECO:0000313" key="4">
    <source>
        <dbReference type="Proteomes" id="UP000179807"/>
    </source>
</evidence>
<feature type="transmembrane region" description="Helical" evidence="1">
    <location>
        <begin position="299"/>
        <end position="320"/>
    </location>
</feature>
<evidence type="ECO:0000313" key="3">
    <source>
        <dbReference type="EMBL" id="OHT00859.1"/>
    </source>
</evidence>
<feature type="transmembrane region" description="Helical" evidence="1">
    <location>
        <begin position="266"/>
        <end position="287"/>
    </location>
</feature>
<keyword evidence="1" id="KW-1133">Transmembrane helix</keyword>
<feature type="transmembrane region" description="Helical" evidence="1">
    <location>
        <begin position="646"/>
        <end position="667"/>
    </location>
</feature>
<reference evidence="3" key="1">
    <citation type="submission" date="2016-10" db="EMBL/GenBank/DDBJ databases">
        <authorList>
            <person name="Benchimol M."/>
            <person name="Almeida L.G."/>
            <person name="Vasconcelos A.T."/>
            <person name="Perreira-Neves A."/>
            <person name="Rosa I.A."/>
            <person name="Tasca T."/>
            <person name="Bogo M.R."/>
            <person name="de Souza W."/>
        </authorList>
    </citation>
    <scope>NUCLEOTIDE SEQUENCE [LARGE SCALE GENOMIC DNA]</scope>
    <source>
        <strain evidence="3">K</strain>
    </source>
</reference>
<dbReference type="RefSeq" id="XP_068353995.1">
    <property type="nucleotide sequence ID" value="XM_068508464.1"/>
</dbReference>
<protein>
    <recommendedName>
        <fullName evidence="2">TmcB/TmcC TPR repeats domain-containing protein</fullName>
    </recommendedName>
</protein>
<feature type="transmembrane region" description="Helical" evidence="1">
    <location>
        <begin position="41"/>
        <end position="60"/>
    </location>
</feature>
<feature type="transmembrane region" description="Helical" evidence="1">
    <location>
        <begin position="852"/>
        <end position="875"/>
    </location>
</feature>
<feature type="transmembrane region" description="Helical" evidence="1">
    <location>
        <begin position="116"/>
        <end position="139"/>
    </location>
</feature>
<feature type="transmembrane region" description="Helical" evidence="1">
    <location>
        <begin position="326"/>
        <end position="346"/>
    </location>
</feature>
<accession>A0A1J4JP92</accession>
<comment type="caution">
    <text evidence="3">The sequence shown here is derived from an EMBL/GenBank/DDBJ whole genome shotgun (WGS) entry which is preliminary data.</text>
</comment>
<dbReference type="EMBL" id="MLAK01000936">
    <property type="protein sequence ID" value="OHT00859.1"/>
    <property type="molecule type" value="Genomic_DNA"/>
</dbReference>
<dbReference type="InterPro" id="IPR057352">
    <property type="entry name" value="TPR_TmcB/C"/>
</dbReference>
<organism evidence="3 4">
    <name type="scientific">Tritrichomonas foetus</name>
    <dbReference type="NCBI Taxonomy" id="1144522"/>
    <lineage>
        <taxon>Eukaryota</taxon>
        <taxon>Metamonada</taxon>
        <taxon>Parabasalia</taxon>
        <taxon>Tritrichomonadida</taxon>
        <taxon>Tritrichomonadidae</taxon>
        <taxon>Tritrichomonas</taxon>
    </lineage>
</organism>
<keyword evidence="1" id="KW-0472">Membrane</keyword>
<feature type="domain" description="TmcB/TmcC TPR repeats" evidence="2">
    <location>
        <begin position="485"/>
        <end position="558"/>
    </location>
</feature>
<keyword evidence="4" id="KW-1185">Reference proteome</keyword>
<feature type="transmembrane region" description="Helical" evidence="1">
    <location>
        <begin position="151"/>
        <end position="173"/>
    </location>
</feature>
<dbReference type="AlphaFoldDB" id="A0A1J4JP92"/>
<dbReference type="Pfam" id="PF25474">
    <property type="entry name" value="TPR_TmcB"/>
    <property type="match status" value="1"/>
</dbReference>
<keyword evidence="1" id="KW-0812">Transmembrane</keyword>
<evidence type="ECO:0000256" key="1">
    <source>
        <dbReference type="SAM" id="Phobius"/>
    </source>
</evidence>
<gene>
    <name evidence="3" type="ORF">TRFO_32377</name>
</gene>
<feature type="transmembrane region" description="Helical" evidence="1">
    <location>
        <begin position="241"/>
        <end position="260"/>
    </location>
</feature>
<dbReference type="GeneID" id="94843168"/>
<proteinExistence type="predicted"/>
<feature type="transmembrane region" description="Helical" evidence="1">
    <location>
        <begin position="951"/>
        <end position="977"/>
    </location>
</feature>
<dbReference type="Proteomes" id="UP000179807">
    <property type="component" value="Unassembled WGS sequence"/>
</dbReference>
<name>A0A1J4JP92_9EUKA</name>
<sequence length="1074" mass="122460">MAETTATTFHTISFHSSSYSVNSSDRYDGLIKLSLAKKTKIMLVNLFSYVYSVAPTFVAVHNVISVVRLLQLVGPCFCGSFDNLWEKGTKDRQIINIISILFQIIPVNYIDESFYPFTLFYIIFTLLILVFLLSCAYYFDKNANLPTIVSGFIAFYFASFAMFLHPIAFVVVFTKLSDMIYKSVTPDIYLGYSFEIDKLVLIVITILLSLLIIILTDEIAGRTLTFRPNSFLTVSMNTWKLQYFEPCFIVVLANFASGFLGELRWVSVFLLAFTALFYGASIGISYFKGGFIQKIITNALCATNGICFIITVVNIILIIMKKPVHSYILFVFCFGWVALFILFIFINSKYSLHALSILDDIGDNSDQFYHDIKSPNNFLNYIKIGFSNSHPFCINWSLCKMAVDRWPRNADVWFAFAKFTAIYPEETQKLEWIYITVRSAKIRGSTIQTIKEQSRAITRQRETALSNDLKMRISKLTRDVNSTKHKLRHVWDSVLQGNVSEVEDATKRVAVAIKHNSIDFQRLLRQFPNNRFVTRPYARFLIEIVGDNVQAADVLEKTRLLQRGICVNADQTHVFGMNAFPNLPDHVSMTQISSMAPATSESNNFSYIDFDPEEGNNLVTDNIVMLKDVIEKVKIPAVKNTLIMRYLLLTLFFILPLIVMLIIVNLFVNELCEPLNHMENLALVDTYATNLVAFANRWIFVCLKIFAEIDYKGHEPPSSLGSFNKTSGHLHHTISQLSEKIQTINEFRNFRADNEIIQKAQNKLFSKSINYSFYVTDKNITYQMLSTQNTLVDFVMQISSIVGYDSAIVPEIIVTSCPLNLYANLWSVRAQITESMDLIIEYIKSIEERYRIITIIAVALLMFFYTAVCIISLVVQTRWIRQNKEVVYNCLTSLPKNHVSQLAENLRVLKKENSSTGASSVSDNIELSKQEDSILKIFNTGGSAGIKLGDLFFLTFISVVILALEIASTFMICQLIIEEIDIVLQTSPQIIYVQEQYTSLMNVVHTLDLIAIQDSYVPIPIHDLKTLYRRLETLINESTDYYTKVRYGTEILGPAINMAQQMEHHGIPMKVHIS</sequence>
<feature type="transmembrane region" description="Helical" evidence="1">
    <location>
        <begin position="199"/>
        <end position="220"/>
    </location>
</feature>
<evidence type="ECO:0000259" key="2">
    <source>
        <dbReference type="Pfam" id="PF25474"/>
    </source>
</evidence>
<dbReference type="VEuPathDB" id="TrichDB:TRFO_32377"/>